<feature type="region of interest" description="Disordered" evidence="8">
    <location>
        <begin position="1323"/>
        <end position="1342"/>
    </location>
</feature>
<dbReference type="SUPFAM" id="SSF52540">
    <property type="entry name" value="P-loop containing nucleoside triphosphate hydrolases"/>
    <property type="match status" value="2"/>
</dbReference>
<feature type="domain" description="Chromo" evidence="9">
    <location>
        <begin position="293"/>
        <end position="346"/>
    </location>
</feature>
<feature type="compositionally biased region" description="Polar residues" evidence="8">
    <location>
        <begin position="1669"/>
        <end position="1687"/>
    </location>
</feature>
<dbReference type="OrthoDB" id="5857104at2759"/>
<evidence type="ECO:0000256" key="8">
    <source>
        <dbReference type="SAM" id="MobiDB-lite"/>
    </source>
</evidence>
<evidence type="ECO:0000256" key="3">
    <source>
        <dbReference type="ARBA" id="ARBA00022741"/>
    </source>
</evidence>
<comment type="caution">
    <text evidence="12">The sequence shown here is derived from an EMBL/GenBank/DDBJ whole genome shotgun (WGS) entry which is preliminary data.</text>
</comment>
<dbReference type="Pfam" id="PF23078">
    <property type="entry name" value="HTH_CHD6-9"/>
    <property type="match status" value="1"/>
</dbReference>
<sequence length="1737" mass="201330">MNKQRKSRNKLGLWDSEEQLVEANSSRKKTSVMTLNGEQVKTTTQSGRRITQINPISTTDDSSDDISDSDSDGEIKIKPAISNTKSPPPPPLPTPMTVKKKRGRPPRSTTTTTPTTSNINNGTNLPPPPQPQIAKHKKQAAKKVVIEESESDSEHFTSEEEDEVNSEDEQKNDSMDIEDHYKQEFDFDIEDFKMKSNLEKITVEYSIEKILDKRVVKNQETGENTEEYLIKWKDLAYIHSSWLNKELLNKTKSSRMRLKRFITKEEQNGYSSMGDDMLDDDDYENQITYHDHYEVDRVLDERVIPNSKQLANMEYLVKWKHLGYEYSSWEKKEDINDDLALERYKRYNIYPSPEELVEKPRPLPTDFQAFKETPAYFKNGNQLRPYQLEGLNWLNYSYHEQRNTILGDEMGLGKTVQSVSILETLRKQQHIRGPFLCIAPLTTIPHWKREFENWTDMNVLVYHDTGGGRPLIRNYEFYYIDPKKGTFVNQNVTKFNVLITTYEMALSDRHYLSKIKWRYLVIDEAHRLKNQACKLTNQLKTYSFDHLLLLTGTPLQNNIQELWALLNFADAKVFNSLSDFMQDYGNLQDAEQVTKLQLILKPYLLRRMKENVEKSIAPKEETIVEVELTTIQKKYYRAIYEKNFTFLKKGCRGQGPSLLNIMMELRKCCNHPYLIKGVEQSETQSLKGDEVYQKLIQTSGKLVLIDKLLPKLRAGNHKVLIFSQMVGVLNILDDYLSYRGYPHERIDGAIKASERQAAIDRFSRPDSDRFVFLLCTRAGGIGINLTAADTVIIFDSDWNPQNDLQAQARCHRIGQDKMVKVYRLVTRNTYERLMFDKASKKLGLDRAVLTMNSLASSKEDVPNRESINALLKYGAYAIKDDDASEKFYEEDIDKILDRYSNVIKHETLDPMANTFSTASFCSSTAAAHIDVNDPNFWEKFKPELESKVDSPLKPRSRKGVQRFGRFVDEFDDQDDEDEQDDDEEDYEDTNGAQSVQQSIKPLYKGWTPSERTRFKAILLMFGSGRWDLMRYLAEINKWNFDQCRQFGIAMISKIINEYRKENSNTDLTLEYFDSLVPSLEPMVLKFYIENDQKQQQQQQQSQLIQGVEMPDLSSARDHLKYDDNQNIIIHLNSVESNQSEINEEFNVFFKDASITDSYFNEYLKKNVKEVVRKLNNLALLAQLLRIGYSNMVDQVGEISDSPFPWWKTEQDNDLLVGIYKHGSGNYDAIRNDPSLSFCSHKWKVSRDDENNNTNVEKVEFDVKSDQPQEQEQQQQQPMETDTVKTEPPTDEYLIWPSSKLLSHRVKRLLKQLDLFKKQQEKGTKIEKKQQEKSKIEEKKKKRQEEWTKKEKSDFYKFLLIYGVYEKSPGEYSWDLLKEKASLKKKSTELIERYYFELLTKCNFACENQSTTIPDEDISIIQCRKLVNRIFFFSRIRQYLLPNENIENILSRLPPAGLFPQWWKLGTHDLALLQGTSKYGYMQLEEMVSDPSLPFYDIAIQIEAIRNGTFENQQMPDINANDKKRKFSEPILDILQFPKEKLLIKRLEIIISYACNIISNNSQNGNGLANSNNNLLMSSSNSISSSSNSVNINSSTNSTVTNNINNTSINKTSINSLINSDNNTPSILNNSNNSISNGSNGTSNFVGMKMNQNNNNNQMFQFVNNQSNNRGNNYKKSQQNSKSDNHTINGKPIKFYQSPMKPQPQQMPLHIQPQTQAQTQAQASKKNYGIVPILWKCY</sequence>
<feature type="domain" description="Helicase C-terminal" evidence="11">
    <location>
        <begin position="704"/>
        <end position="855"/>
    </location>
</feature>
<keyword evidence="6" id="KW-0238">DNA-binding</keyword>
<accession>A0A151Z851</accession>
<evidence type="ECO:0000259" key="10">
    <source>
        <dbReference type="PROSITE" id="PS51192"/>
    </source>
</evidence>
<feature type="region of interest" description="Disordered" evidence="8">
    <location>
        <begin position="22"/>
        <end position="174"/>
    </location>
</feature>
<dbReference type="FunCoup" id="A0A151Z851">
    <property type="interactions" value="13"/>
</dbReference>
<dbReference type="InterPro" id="IPR000953">
    <property type="entry name" value="Chromo/chromo_shadow_dom"/>
</dbReference>
<dbReference type="Pfam" id="PF00385">
    <property type="entry name" value="Chromo"/>
    <property type="match status" value="2"/>
</dbReference>
<dbReference type="PANTHER" id="PTHR45623:SF11">
    <property type="entry name" value="KISMET, ISOFORM C"/>
    <property type="match status" value="1"/>
</dbReference>
<dbReference type="PANTHER" id="PTHR45623">
    <property type="entry name" value="CHROMODOMAIN-HELICASE-DNA-BINDING PROTEIN 3-RELATED-RELATED"/>
    <property type="match status" value="1"/>
</dbReference>
<proteinExistence type="predicted"/>
<keyword evidence="7" id="KW-0539">Nucleus</keyword>
<evidence type="ECO:0000256" key="7">
    <source>
        <dbReference type="ARBA" id="ARBA00023242"/>
    </source>
</evidence>
<dbReference type="GO" id="GO:0005634">
    <property type="term" value="C:nucleus"/>
    <property type="evidence" value="ECO:0007669"/>
    <property type="project" value="UniProtKB-SubCell"/>
</dbReference>
<feature type="domain" description="Chromo" evidence="9">
    <location>
        <begin position="205"/>
        <end position="265"/>
    </location>
</feature>
<dbReference type="Gene3D" id="2.40.50.40">
    <property type="match status" value="2"/>
</dbReference>
<dbReference type="SMART" id="SM00490">
    <property type="entry name" value="HELICc"/>
    <property type="match status" value="1"/>
</dbReference>
<reference evidence="12 13" key="1">
    <citation type="submission" date="2015-12" db="EMBL/GenBank/DDBJ databases">
        <title>Dictyostelia acquired genes for synthesis and detection of signals that induce cell-type specialization by lateral gene transfer from prokaryotes.</title>
        <authorList>
            <person name="Gloeckner G."/>
            <person name="Schaap P."/>
        </authorList>
    </citation>
    <scope>NUCLEOTIDE SEQUENCE [LARGE SCALE GENOMIC DNA]</scope>
    <source>
        <strain evidence="12 13">TK</strain>
    </source>
</reference>
<dbReference type="PROSITE" id="PS51192">
    <property type="entry name" value="HELICASE_ATP_BIND_1"/>
    <property type="match status" value="1"/>
</dbReference>
<evidence type="ECO:0000256" key="5">
    <source>
        <dbReference type="ARBA" id="ARBA00022840"/>
    </source>
</evidence>
<dbReference type="GO" id="GO:0016787">
    <property type="term" value="F:hydrolase activity"/>
    <property type="evidence" value="ECO:0007669"/>
    <property type="project" value="UniProtKB-KW"/>
</dbReference>
<feature type="region of interest" description="Disordered" evidence="8">
    <location>
        <begin position="1662"/>
        <end position="1694"/>
    </location>
</feature>
<feature type="compositionally biased region" description="Acidic residues" evidence="8">
    <location>
        <begin position="969"/>
        <end position="988"/>
    </location>
</feature>
<evidence type="ECO:0000313" key="13">
    <source>
        <dbReference type="Proteomes" id="UP000076078"/>
    </source>
</evidence>
<keyword evidence="5" id="KW-0067">ATP-binding</keyword>
<feature type="compositionally biased region" description="Low complexity" evidence="8">
    <location>
        <begin position="1267"/>
        <end position="1277"/>
    </location>
</feature>
<dbReference type="SMART" id="SM00298">
    <property type="entry name" value="CHROMO"/>
    <property type="match status" value="2"/>
</dbReference>
<dbReference type="InterPro" id="IPR056342">
    <property type="entry name" value="HTH_CHD6-9"/>
</dbReference>
<evidence type="ECO:0000259" key="9">
    <source>
        <dbReference type="PROSITE" id="PS50013"/>
    </source>
</evidence>
<dbReference type="SMART" id="SM00487">
    <property type="entry name" value="DEXDc"/>
    <property type="match status" value="1"/>
</dbReference>
<dbReference type="EMBL" id="LODT01000037">
    <property type="protein sequence ID" value="KYQ90130.1"/>
    <property type="molecule type" value="Genomic_DNA"/>
</dbReference>
<dbReference type="CDD" id="cd17995">
    <property type="entry name" value="DEXHc_CHD6_7_8_9"/>
    <property type="match status" value="1"/>
</dbReference>
<feature type="compositionally biased region" description="Polar residues" evidence="8">
    <location>
        <begin position="990"/>
        <end position="999"/>
    </location>
</feature>
<keyword evidence="13" id="KW-1185">Reference proteome</keyword>
<comment type="subcellular location">
    <subcellularLocation>
        <location evidence="1">Nucleus</location>
    </subcellularLocation>
</comment>
<feature type="compositionally biased region" description="Acidic residues" evidence="8">
    <location>
        <begin position="61"/>
        <end position="72"/>
    </location>
</feature>
<dbReference type="SUPFAM" id="SSF54160">
    <property type="entry name" value="Chromo domain-like"/>
    <property type="match status" value="2"/>
</dbReference>
<dbReference type="OMA" id="RGYPHER"/>
<dbReference type="PROSITE" id="PS50013">
    <property type="entry name" value="CHROMO_2"/>
    <property type="match status" value="2"/>
</dbReference>
<name>A0A151Z851_TIELA</name>
<dbReference type="InterPro" id="IPR001650">
    <property type="entry name" value="Helicase_C-like"/>
</dbReference>
<dbReference type="Gene3D" id="1.10.10.60">
    <property type="entry name" value="Homeodomain-like"/>
    <property type="match status" value="2"/>
</dbReference>
<dbReference type="Pfam" id="PF23588">
    <property type="entry name" value="HTH_CHD1_Hrp3"/>
    <property type="match status" value="1"/>
</dbReference>
<dbReference type="InterPro" id="IPR038718">
    <property type="entry name" value="SNF2-like_sf"/>
</dbReference>
<dbReference type="FunFam" id="3.40.50.300:FF:000015">
    <property type="entry name" value="chromodomain-helicase-DNA-binding protein 9 isoform X1"/>
    <property type="match status" value="1"/>
</dbReference>
<dbReference type="InterPro" id="IPR016197">
    <property type="entry name" value="Chromo-like_dom_sf"/>
</dbReference>
<evidence type="ECO:0000256" key="4">
    <source>
        <dbReference type="ARBA" id="ARBA00022801"/>
    </source>
</evidence>
<keyword evidence="3" id="KW-0547">Nucleotide-binding</keyword>
<dbReference type="STRING" id="361077.A0A151Z851"/>
<dbReference type="Pfam" id="PF00271">
    <property type="entry name" value="Helicase_C"/>
    <property type="match status" value="1"/>
</dbReference>
<dbReference type="InterPro" id="IPR023780">
    <property type="entry name" value="Chromo_domain"/>
</dbReference>
<evidence type="ECO:0000313" key="12">
    <source>
        <dbReference type="EMBL" id="KYQ90130.1"/>
    </source>
</evidence>
<dbReference type="Proteomes" id="UP000076078">
    <property type="component" value="Unassembled WGS sequence"/>
</dbReference>
<feature type="compositionally biased region" description="Low complexity" evidence="8">
    <location>
        <begin position="106"/>
        <end position="124"/>
    </location>
</feature>
<dbReference type="Gene3D" id="3.40.50.300">
    <property type="entry name" value="P-loop containing nucleotide triphosphate hydrolases"/>
    <property type="match status" value="1"/>
</dbReference>
<keyword evidence="4" id="KW-0378">Hydrolase</keyword>
<feature type="compositionally biased region" description="Polar residues" evidence="8">
    <location>
        <begin position="31"/>
        <end position="55"/>
    </location>
</feature>
<evidence type="ECO:0000256" key="1">
    <source>
        <dbReference type="ARBA" id="ARBA00004123"/>
    </source>
</evidence>
<feature type="domain" description="Helicase ATP-binding" evidence="10">
    <location>
        <begin position="395"/>
        <end position="572"/>
    </location>
</feature>
<feature type="region of interest" description="Disordered" evidence="8">
    <location>
        <begin position="969"/>
        <end position="999"/>
    </location>
</feature>
<dbReference type="GO" id="GO:0005524">
    <property type="term" value="F:ATP binding"/>
    <property type="evidence" value="ECO:0007669"/>
    <property type="project" value="UniProtKB-KW"/>
</dbReference>
<dbReference type="CDD" id="cd18793">
    <property type="entry name" value="SF2_C_SNF"/>
    <property type="match status" value="1"/>
</dbReference>
<gene>
    <name evidence="12" type="ORF">DLAC_08718</name>
</gene>
<evidence type="ECO:0000256" key="6">
    <source>
        <dbReference type="ARBA" id="ARBA00023125"/>
    </source>
</evidence>
<evidence type="ECO:0000256" key="2">
    <source>
        <dbReference type="ARBA" id="ARBA00022737"/>
    </source>
</evidence>
<evidence type="ECO:0000259" key="11">
    <source>
        <dbReference type="PROSITE" id="PS51194"/>
    </source>
</evidence>
<dbReference type="PROSITE" id="PS51194">
    <property type="entry name" value="HELICASE_CTER"/>
    <property type="match status" value="1"/>
</dbReference>
<dbReference type="InterPro" id="IPR027417">
    <property type="entry name" value="P-loop_NTPase"/>
</dbReference>
<dbReference type="Gene3D" id="3.40.50.10810">
    <property type="entry name" value="Tandem AAA-ATPase domain"/>
    <property type="match status" value="1"/>
</dbReference>
<dbReference type="InterPro" id="IPR056302">
    <property type="entry name" value="CHD1-2/Hrp3_HTH"/>
</dbReference>
<dbReference type="GO" id="GO:0003677">
    <property type="term" value="F:DNA binding"/>
    <property type="evidence" value="ECO:0007669"/>
    <property type="project" value="UniProtKB-KW"/>
</dbReference>
<keyword evidence="2" id="KW-0677">Repeat</keyword>
<organism evidence="12 13">
    <name type="scientific">Tieghemostelium lacteum</name>
    <name type="common">Slime mold</name>
    <name type="synonym">Dictyostelium lacteum</name>
    <dbReference type="NCBI Taxonomy" id="361077"/>
    <lineage>
        <taxon>Eukaryota</taxon>
        <taxon>Amoebozoa</taxon>
        <taxon>Evosea</taxon>
        <taxon>Eumycetozoa</taxon>
        <taxon>Dictyostelia</taxon>
        <taxon>Dictyosteliales</taxon>
        <taxon>Raperosteliaceae</taxon>
        <taxon>Tieghemostelium</taxon>
    </lineage>
</organism>
<protein>
    <submittedName>
        <fullName evidence="12">Myb domain-containing protein</fullName>
    </submittedName>
</protein>
<dbReference type="InterPro" id="IPR000330">
    <property type="entry name" value="SNF2_N"/>
</dbReference>
<feature type="region of interest" description="Disordered" evidence="8">
    <location>
        <begin position="1261"/>
        <end position="1288"/>
    </location>
</feature>
<dbReference type="InterPro" id="IPR014001">
    <property type="entry name" value="Helicase_ATP-bd"/>
</dbReference>
<dbReference type="InParanoid" id="A0A151Z851"/>
<dbReference type="InterPro" id="IPR049730">
    <property type="entry name" value="SNF2/RAD54-like_C"/>
</dbReference>
<dbReference type="Pfam" id="PF00176">
    <property type="entry name" value="SNF2-rel_dom"/>
    <property type="match status" value="1"/>
</dbReference>